<proteinExistence type="predicted"/>
<dbReference type="AlphaFoldDB" id="A0ABD3QKK8"/>
<gene>
    <name evidence="1" type="ORF">ACHAWO_013231</name>
</gene>
<accession>A0ABD3QKK8</accession>
<evidence type="ECO:0008006" key="3">
    <source>
        <dbReference type="Google" id="ProtNLM"/>
    </source>
</evidence>
<dbReference type="Proteomes" id="UP001530400">
    <property type="component" value="Unassembled WGS sequence"/>
</dbReference>
<dbReference type="EMBL" id="JALLPJ020000155">
    <property type="protein sequence ID" value="KAL3800689.1"/>
    <property type="molecule type" value="Genomic_DNA"/>
</dbReference>
<evidence type="ECO:0000313" key="2">
    <source>
        <dbReference type="Proteomes" id="UP001530400"/>
    </source>
</evidence>
<comment type="caution">
    <text evidence="1">The sequence shown here is derived from an EMBL/GenBank/DDBJ whole genome shotgun (WGS) entry which is preliminary data.</text>
</comment>
<name>A0ABD3QKK8_9STRA</name>
<keyword evidence="2" id="KW-1185">Reference proteome</keyword>
<evidence type="ECO:0000313" key="1">
    <source>
        <dbReference type="EMBL" id="KAL3800689.1"/>
    </source>
</evidence>
<organism evidence="1 2">
    <name type="scientific">Cyclotella atomus</name>
    <dbReference type="NCBI Taxonomy" id="382360"/>
    <lineage>
        <taxon>Eukaryota</taxon>
        <taxon>Sar</taxon>
        <taxon>Stramenopiles</taxon>
        <taxon>Ochrophyta</taxon>
        <taxon>Bacillariophyta</taxon>
        <taxon>Coscinodiscophyceae</taxon>
        <taxon>Thalassiosirophycidae</taxon>
        <taxon>Stephanodiscales</taxon>
        <taxon>Stephanodiscaceae</taxon>
        <taxon>Cyclotella</taxon>
    </lineage>
</organism>
<protein>
    <recommendedName>
        <fullName evidence="3">Secreted protein</fullName>
    </recommendedName>
</protein>
<sequence>MKVSTKISVACFSGAALSAAAFAPSRSSVPSTALNFFKVCRVHCSSYFIEYCSTLFNLLGRIRS</sequence>
<reference evidence="1 2" key="1">
    <citation type="submission" date="2024-10" db="EMBL/GenBank/DDBJ databases">
        <title>Updated reference genomes for cyclostephanoid diatoms.</title>
        <authorList>
            <person name="Roberts W.R."/>
            <person name="Alverson A.J."/>
        </authorList>
    </citation>
    <scope>NUCLEOTIDE SEQUENCE [LARGE SCALE GENOMIC DNA]</scope>
    <source>
        <strain evidence="1 2">AJA010-31</strain>
    </source>
</reference>